<dbReference type="GO" id="GO:0046498">
    <property type="term" value="P:S-adenosylhomocysteine metabolic process"/>
    <property type="evidence" value="ECO:0007669"/>
    <property type="project" value="TreeGrafter"/>
</dbReference>
<dbReference type="PANTHER" id="PTHR16458">
    <property type="entry name" value="GLYCINE N-METHYLTRANSFERASE"/>
    <property type="match status" value="1"/>
</dbReference>
<dbReference type="FunFam" id="3.40.50.150:FF:000461">
    <property type="entry name" value="Sarcosine/dimethylglycine N-methyltransferase"/>
    <property type="match status" value="1"/>
</dbReference>
<dbReference type="EMBL" id="JAANXD010000088">
    <property type="protein sequence ID" value="MBS1259288.1"/>
    <property type="molecule type" value="Genomic_DNA"/>
</dbReference>
<dbReference type="GO" id="GO:0005829">
    <property type="term" value="C:cytosol"/>
    <property type="evidence" value="ECO:0007669"/>
    <property type="project" value="TreeGrafter"/>
</dbReference>
<evidence type="ECO:0000259" key="6">
    <source>
        <dbReference type="Pfam" id="PF13649"/>
    </source>
</evidence>
<comment type="pathway">
    <text evidence="4">Amine and polyamine biosynthesis; betaine biosynthesis via glycine pathway; betaine from glycine: step 3/3.</text>
</comment>
<evidence type="ECO:0000256" key="1">
    <source>
        <dbReference type="ARBA" id="ARBA00022603"/>
    </source>
</evidence>
<comment type="caution">
    <text evidence="7">The sequence shown here is derived from an EMBL/GenBank/DDBJ whole genome shotgun (WGS) entry which is preliminary data.</text>
</comment>
<name>A0A942A1P1_9BACT</name>
<dbReference type="PROSITE" id="PS51600">
    <property type="entry name" value="SAM_GNMT"/>
    <property type="match status" value="1"/>
</dbReference>
<dbReference type="GO" id="GO:0006111">
    <property type="term" value="P:regulation of gluconeogenesis"/>
    <property type="evidence" value="ECO:0007669"/>
    <property type="project" value="TreeGrafter"/>
</dbReference>
<dbReference type="GO" id="GO:1901052">
    <property type="term" value="P:sarcosine metabolic process"/>
    <property type="evidence" value="ECO:0007669"/>
    <property type="project" value="TreeGrafter"/>
</dbReference>
<evidence type="ECO:0000256" key="2">
    <source>
        <dbReference type="ARBA" id="ARBA00022679"/>
    </source>
</evidence>
<evidence type="ECO:0000256" key="4">
    <source>
        <dbReference type="ARBA" id="ARBA00060542"/>
    </source>
</evidence>
<dbReference type="InterPro" id="IPR014369">
    <property type="entry name" value="Gly/Sar_N_MeTrfase"/>
</dbReference>
<dbReference type="Gene3D" id="3.30.46.10">
    <property type="entry name" value="Glycine N-methyltransferase, chain A, domain 1"/>
    <property type="match status" value="1"/>
</dbReference>
<dbReference type="GO" id="GO:0052729">
    <property type="term" value="F:dimethylglycine N-methyltransferase activity"/>
    <property type="evidence" value="ECO:0007669"/>
    <property type="project" value="UniProtKB-ARBA"/>
</dbReference>
<evidence type="ECO:0000313" key="8">
    <source>
        <dbReference type="Proteomes" id="UP000722750"/>
    </source>
</evidence>
<dbReference type="GO" id="GO:0019286">
    <property type="term" value="P:glycine betaine biosynthetic process from glycine"/>
    <property type="evidence" value="ECO:0007669"/>
    <property type="project" value="UniProtKB-ARBA"/>
</dbReference>
<dbReference type="InterPro" id="IPR013216">
    <property type="entry name" value="Methyltransf_11"/>
</dbReference>
<dbReference type="GO" id="GO:0016594">
    <property type="term" value="F:glycine binding"/>
    <property type="evidence" value="ECO:0007669"/>
    <property type="project" value="TreeGrafter"/>
</dbReference>
<keyword evidence="2" id="KW-0808">Transferase</keyword>
<proteinExistence type="predicted"/>
<dbReference type="CDD" id="cd02440">
    <property type="entry name" value="AdoMet_MTases"/>
    <property type="match status" value="2"/>
</dbReference>
<dbReference type="GO" id="GO:0017174">
    <property type="term" value="F:glycine N-methyltransferase activity"/>
    <property type="evidence" value="ECO:0007669"/>
    <property type="project" value="InterPro"/>
</dbReference>
<dbReference type="SUPFAM" id="SSF53335">
    <property type="entry name" value="S-adenosyl-L-methionine-dependent methyltransferases"/>
    <property type="match status" value="2"/>
</dbReference>
<feature type="domain" description="Methyltransferase type 11" evidence="5">
    <location>
        <begin position="344"/>
        <end position="442"/>
    </location>
</feature>
<dbReference type="Proteomes" id="UP000722750">
    <property type="component" value="Unassembled WGS sequence"/>
</dbReference>
<dbReference type="GO" id="GO:0006730">
    <property type="term" value="P:one-carbon metabolic process"/>
    <property type="evidence" value="ECO:0007669"/>
    <property type="project" value="TreeGrafter"/>
</dbReference>
<keyword evidence="1" id="KW-0489">Methyltransferase</keyword>
<dbReference type="InterPro" id="IPR029063">
    <property type="entry name" value="SAM-dependent_MTases_sf"/>
</dbReference>
<gene>
    <name evidence="7" type="ORF">MAG551_02357</name>
</gene>
<dbReference type="GO" id="GO:0046500">
    <property type="term" value="P:S-adenosylmethionine metabolic process"/>
    <property type="evidence" value="ECO:0007669"/>
    <property type="project" value="TreeGrafter"/>
</dbReference>
<dbReference type="Pfam" id="PF13649">
    <property type="entry name" value="Methyltransf_25"/>
    <property type="match status" value="1"/>
</dbReference>
<sequence>MIANSKQSFGKNPVKVRETGHYKKEYIEGFVEKWDELIDWEMRAKSEGDFLISRLKERGAQRILDVATGTGFHSVCLIEAGFDVVSADGSADMLAKAFENGRNKGHILRTAQADWRWLNRDIHGTFDAVICLGNSFTHLFSERDRRKALAEFYAALNHDGVLILDQRNYDSILDHGYSSKHTYYYCGDNITVEPEYIDDGLARFKYRFPDNSQYHLNMFPLRKDYVRKLLHEVGFQRVESYGDFQETYRMNEPDFFFHVAEKCYDVGNKKTVTGVIPYSEAERTAKSYYDSEDADNFYFTIWGGEDIHIGIYKSDEDSVAEASSNTVKVMASHLSCLHEDATVLDLGAGYGGAARFLARNYGCHVSALNLSTMENERNIKLNSEQGLEDKIDVVEGSFENILYPDDHFDVVWSNDAILHSNNRSNVLEEAVRVLKSGGVFIFTDPMQSDDCHDDVLQPILDRIHLSSLGSPKVYREMLSDLGMEEVAFYDHTEQLVNHYTRVLGEIEKKEKTLSEKTSEAYITQMKAGLKHWIDGGKDGSLVWGIFIFRKQ</sequence>
<reference evidence="7" key="1">
    <citation type="journal article" date="2021" name="ISME J.">
        <title>Fine-scale metabolic discontinuity in a stratified prokaryote microbiome of a Red Sea deep halocline.</title>
        <authorList>
            <person name="Michoud G."/>
            <person name="Ngugi D.K."/>
            <person name="Barozzi A."/>
            <person name="Merlino G."/>
            <person name="Calleja M.L."/>
            <person name="Delgado-Huertas A."/>
            <person name="Moran X.A.G."/>
            <person name="Daffonchio D."/>
        </authorList>
    </citation>
    <scope>NUCLEOTIDE SEQUENCE</scope>
    <source>
        <strain evidence="7">SuakinDeep_MAG55_1</strain>
    </source>
</reference>
<dbReference type="GO" id="GO:0032259">
    <property type="term" value="P:methylation"/>
    <property type="evidence" value="ECO:0007669"/>
    <property type="project" value="UniProtKB-KW"/>
</dbReference>
<accession>A0A942A1P1</accession>
<organism evidence="7 8">
    <name type="scientific">Candidatus Scalindua arabica</name>
    <dbReference type="NCBI Taxonomy" id="1127984"/>
    <lineage>
        <taxon>Bacteria</taxon>
        <taxon>Pseudomonadati</taxon>
        <taxon>Planctomycetota</taxon>
        <taxon>Candidatus Brocadiia</taxon>
        <taxon>Candidatus Brocadiales</taxon>
        <taxon>Candidatus Scalinduaceae</taxon>
        <taxon>Candidatus Scalindua</taxon>
    </lineage>
</organism>
<dbReference type="Gene3D" id="3.40.50.150">
    <property type="entry name" value="Vaccinia Virus protein VP39"/>
    <property type="match status" value="2"/>
</dbReference>
<dbReference type="AlphaFoldDB" id="A0A942A1P1"/>
<dbReference type="PANTHER" id="PTHR16458:SF2">
    <property type="entry name" value="GLYCINE N-METHYLTRANSFERASE"/>
    <property type="match status" value="1"/>
</dbReference>
<dbReference type="Pfam" id="PF08241">
    <property type="entry name" value="Methyltransf_11"/>
    <property type="match status" value="1"/>
</dbReference>
<dbReference type="GO" id="GO:0042802">
    <property type="term" value="F:identical protein binding"/>
    <property type="evidence" value="ECO:0007669"/>
    <property type="project" value="TreeGrafter"/>
</dbReference>
<evidence type="ECO:0000259" key="5">
    <source>
        <dbReference type="Pfam" id="PF08241"/>
    </source>
</evidence>
<feature type="domain" description="Methyltransferase" evidence="6">
    <location>
        <begin position="63"/>
        <end position="160"/>
    </location>
</feature>
<evidence type="ECO:0000313" key="7">
    <source>
        <dbReference type="EMBL" id="MBS1259288.1"/>
    </source>
</evidence>
<protein>
    <submittedName>
        <fullName evidence="7">Glycine/sarcosine/dimethylglycine N-methyltransferase</fullName>
    </submittedName>
</protein>
<dbReference type="GO" id="GO:0051289">
    <property type="term" value="P:protein homotetramerization"/>
    <property type="evidence" value="ECO:0007669"/>
    <property type="project" value="TreeGrafter"/>
</dbReference>
<evidence type="ECO:0000256" key="3">
    <source>
        <dbReference type="ARBA" id="ARBA00022691"/>
    </source>
</evidence>
<dbReference type="InterPro" id="IPR041698">
    <property type="entry name" value="Methyltransf_25"/>
</dbReference>
<keyword evidence="3" id="KW-0949">S-adenosyl-L-methionine</keyword>
<dbReference type="GO" id="GO:1904047">
    <property type="term" value="F:S-adenosyl-L-methionine binding"/>
    <property type="evidence" value="ECO:0007669"/>
    <property type="project" value="TreeGrafter"/>
</dbReference>